<sequence>MREIHEMRQVGRLASGAQEWACPSCGRRVALAGPPEPGVTVLDPGDEAAVHIGLNTPGGAVRNPGEPYGLGPIQEIPRPPNLPMLPADPAATAAADRAWLAEIGIDWGDGEAA</sequence>
<proteinExistence type="predicted"/>
<comment type="caution">
    <text evidence="2">The sequence shown here is derived from an EMBL/GenBank/DDBJ whole genome shotgun (WGS) entry which is preliminary data.</text>
</comment>
<name>A0A561UJY7_9ACTN</name>
<evidence type="ECO:0000256" key="1">
    <source>
        <dbReference type="SAM" id="MobiDB-lite"/>
    </source>
</evidence>
<protein>
    <submittedName>
        <fullName evidence="2">Uncharacterized protein</fullName>
    </submittedName>
</protein>
<dbReference type="Proteomes" id="UP000317940">
    <property type="component" value="Unassembled WGS sequence"/>
</dbReference>
<organism evidence="2 3">
    <name type="scientific">Kitasatospora viridis</name>
    <dbReference type="NCBI Taxonomy" id="281105"/>
    <lineage>
        <taxon>Bacteria</taxon>
        <taxon>Bacillati</taxon>
        <taxon>Actinomycetota</taxon>
        <taxon>Actinomycetes</taxon>
        <taxon>Kitasatosporales</taxon>
        <taxon>Streptomycetaceae</taxon>
        <taxon>Kitasatospora</taxon>
    </lineage>
</organism>
<keyword evidence="3" id="KW-1185">Reference proteome</keyword>
<feature type="region of interest" description="Disordered" evidence="1">
    <location>
        <begin position="55"/>
        <end position="85"/>
    </location>
</feature>
<evidence type="ECO:0000313" key="2">
    <source>
        <dbReference type="EMBL" id="TWF99674.1"/>
    </source>
</evidence>
<dbReference type="OrthoDB" id="3694481at2"/>
<dbReference type="EMBL" id="VIWT01000001">
    <property type="protein sequence ID" value="TWF99674.1"/>
    <property type="molecule type" value="Genomic_DNA"/>
</dbReference>
<reference evidence="2 3" key="1">
    <citation type="submission" date="2019-06" db="EMBL/GenBank/DDBJ databases">
        <title>Sequencing the genomes of 1000 actinobacteria strains.</title>
        <authorList>
            <person name="Klenk H.-P."/>
        </authorList>
    </citation>
    <scope>NUCLEOTIDE SEQUENCE [LARGE SCALE GENOMIC DNA]</scope>
    <source>
        <strain evidence="2 3">DSM 44826</strain>
    </source>
</reference>
<accession>A0A561UJY7</accession>
<gene>
    <name evidence="2" type="ORF">FHX73_113521</name>
</gene>
<evidence type="ECO:0000313" key="3">
    <source>
        <dbReference type="Proteomes" id="UP000317940"/>
    </source>
</evidence>
<dbReference type="AlphaFoldDB" id="A0A561UJY7"/>
<dbReference type="RefSeq" id="WP_145905895.1">
    <property type="nucleotide sequence ID" value="NZ_BAAAMZ010000006.1"/>
</dbReference>